<keyword evidence="4 5" id="KW-0539">Nucleus</keyword>
<protein>
    <recommendedName>
        <fullName evidence="5">Origin recognition complex subunit 2</fullName>
    </recommendedName>
</protein>
<dbReference type="InParanoid" id="A0A316V8M0"/>
<comment type="subcellular location">
    <subcellularLocation>
        <location evidence="1 5">Nucleus</location>
    </subcellularLocation>
</comment>
<dbReference type="EMBL" id="KZ819605">
    <property type="protein sequence ID" value="PWN32831.1"/>
    <property type="molecule type" value="Genomic_DNA"/>
</dbReference>
<organism evidence="9 10">
    <name type="scientific">Meira miltonrushii</name>
    <dbReference type="NCBI Taxonomy" id="1280837"/>
    <lineage>
        <taxon>Eukaryota</taxon>
        <taxon>Fungi</taxon>
        <taxon>Dikarya</taxon>
        <taxon>Basidiomycota</taxon>
        <taxon>Ustilaginomycotina</taxon>
        <taxon>Exobasidiomycetes</taxon>
        <taxon>Exobasidiales</taxon>
        <taxon>Brachybasidiaceae</taxon>
        <taxon>Meira</taxon>
    </lineage>
</organism>
<dbReference type="Pfam" id="PF24882">
    <property type="entry name" value="WHD_ORC2"/>
    <property type="match status" value="1"/>
</dbReference>
<evidence type="ECO:0000313" key="9">
    <source>
        <dbReference type="EMBL" id="PWN32831.1"/>
    </source>
</evidence>
<dbReference type="PANTHER" id="PTHR14052">
    <property type="entry name" value="ORIGIN RECOGNITION COMPLEX SUBUNIT 2"/>
    <property type="match status" value="1"/>
</dbReference>
<gene>
    <name evidence="9" type="ORF">FA14DRAFT_78495</name>
</gene>
<comment type="subunit">
    <text evidence="5">Component of the origin recognition complex (ORC).</text>
</comment>
<dbReference type="GeneID" id="37024665"/>
<feature type="compositionally biased region" description="Basic and acidic residues" evidence="6">
    <location>
        <begin position="201"/>
        <end position="212"/>
    </location>
</feature>
<keyword evidence="10" id="KW-1185">Reference proteome</keyword>
<feature type="compositionally biased region" description="Acidic residues" evidence="6">
    <location>
        <begin position="1"/>
        <end position="13"/>
    </location>
</feature>
<evidence type="ECO:0000256" key="3">
    <source>
        <dbReference type="ARBA" id="ARBA00022705"/>
    </source>
</evidence>
<dbReference type="STRING" id="1280837.A0A316V8M0"/>
<evidence type="ECO:0000259" key="8">
    <source>
        <dbReference type="Pfam" id="PF24882"/>
    </source>
</evidence>
<feature type="domain" description="Origin recognition complex subunit 2 winged-helix" evidence="8">
    <location>
        <begin position="610"/>
        <end position="651"/>
    </location>
</feature>
<feature type="compositionally biased region" description="Polar residues" evidence="6">
    <location>
        <begin position="230"/>
        <end position="245"/>
    </location>
</feature>
<sequence>MNETEVSSDEELEYSSLSSLSEEDVEDEEEDEELEDEEEDENGAGPSIRYANKVAITPRKNNGESSNGRPMRRSAAAASNAWLGSREAARRQREESSIDANEERAEGTPKKRGRPPLSSTSTPTKRADEAATDTLRKRGKPPLMSSPAKGGVEVEVSTPKKRGRPPLNSTPSKKDLVAEGSEGLELTPRKRGRPPLGTTTPRKEVGIEDTPRKRGRPPLSSKHDEDESRNPFTTGTDGSMIRPSSSDAYFVNHATRATSSARLRTSDNLISRDISALAPRTIVSMTKRLAKVVESNMDDKGKEGSLQVSFPTIVPLSKFDDFHQHWWSLLQSTSRPLLFYGIGSKRAPLQRFAHSMAQTGRCSVIVIRGDAGGKVEEAIQEMERTLSISPYSDISRLQRAMSANAMEARVLYLLKVLERTQSEASSKTPPAFMLMLHTIDSPALLQERSMRLLGLLCTSPYIHVCADTIHFNVASLAGLDENLPWLWIDLTTYIPILDEIIGERGAGIGRTIGLPPVLDIRRAGADSDVAVLAMDHNRVGQSQLTARNGTGADQDTPAVGPITLLSDRAAIHILRSVTFKARGLFLLLGGRLINTSKSTTQLTADTEELKAITYDDLSELARNNFLAMTPDALRALLVEFTSHGLVSIVDNRVQIALTKSDLQHVIDSFSKQAD</sequence>
<evidence type="ECO:0000256" key="4">
    <source>
        <dbReference type="ARBA" id="ARBA00023242"/>
    </source>
</evidence>
<evidence type="ECO:0000256" key="5">
    <source>
        <dbReference type="RuleBase" id="RU368084"/>
    </source>
</evidence>
<feature type="domain" description="Origin recognition complex subunit 2 RecA-like" evidence="7">
    <location>
        <begin position="322"/>
        <end position="489"/>
    </location>
</feature>
<comment type="similarity">
    <text evidence="2 5">Belongs to the ORC2 family.</text>
</comment>
<evidence type="ECO:0000256" key="2">
    <source>
        <dbReference type="ARBA" id="ARBA00007421"/>
    </source>
</evidence>
<evidence type="ECO:0000256" key="1">
    <source>
        <dbReference type="ARBA" id="ARBA00004123"/>
    </source>
</evidence>
<keyword evidence="3 5" id="KW-0235">DNA replication</keyword>
<dbReference type="GO" id="GO:0006260">
    <property type="term" value="P:DNA replication"/>
    <property type="evidence" value="ECO:0007669"/>
    <property type="project" value="UniProtKB-UniRule"/>
</dbReference>
<dbReference type="FunCoup" id="A0A316V8M0">
    <property type="interactions" value="916"/>
</dbReference>
<dbReference type="InterPro" id="IPR056772">
    <property type="entry name" value="RecA-like_ORC2"/>
</dbReference>
<evidence type="ECO:0000259" key="7">
    <source>
        <dbReference type="Pfam" id="PF04084"/>
    </source>
</evidence>
<feature type="region of interest" description="Disordered" evidence="6">
    <location>
        <begin position="1"/>
        <end position="245"/>
    </location>
</feature>
<dbReference type="GO" id="GO:0005664">
    <property type="term" value="C:nuclear origin of replication recognition complex"/>
    <property type="evidence" value="ECO:0007669"/>
    <property type="project" value="UniProtKB-UniRule"/>
</dbReference>
<dbReference type="AlphaFoldDB" id="A0A316V8M0"/>
<evidence type="ECO:0000256" key="6">
    <source>
        <dbReference type="SAM" id="MobiDB-lite"/>
    </source>
</evidence>
<dbReference type="GO" id="GO:0003688">
    <property type="term" value="F:DNA replication origin binding"/>
    <property type="evidence" value="ECO:0007669"/>
    <property type="project" value="UniProtKB-UniRule"/>
</dbReference>
<feature type="compositionally biased region" description="Polar residues" evidence="6">
    <location>
        <begin position="59"/>
        <end position="68"/>
    </location>
</feature>
<comment type="function">
    <text evidence="5">Component of the origin recognition complex (ORC) that binds origins of replication. DNA-binding is ATP-dependent. ORC is required to assemble the pre-replication complex necessary to initiate DNA replication.</text>
</comment>
<dbReference type="SMART" id="SM00384">
    <property type="entry name" value="AT_hook"/>
    <property type="match status" value="4"/>
</dbReference>
<feature type="compositionally biased region" description="Acidic residues" evidence="6">
    <location>
        <begin position="21"/>
        <end position="42"/>
    </location>
</feature>
<dbReference type="PANTHER" id="PTHR14052:SF0">
    <property type="entry name" value="ORIGIN RECOGNITION COMPLEX SUBUNIT 2"/>
    <property type="match status" value="1"/>
</dbReference>
<proteinExistence type="inferred from homology"/>
<dbReference type="OrthoDB" id="346673at2759"/>
<dbReference type="InterPro" id="IPR007220">
    <property type="entry name" value="ORC2"/>
</dbReference>
<reference evidence="9 10" key="1">
    <citation type="journal article" date="2018" name="Mol. Biol. Evol.">
        <title>Broad Genomic Sampling Reveals a Smut Pathogenic Ancestry of the Fungal Clade Ustilaginomycotina.</title>
        <authorList>
            <person name="Kijpornyongpan T."/>
            <person name="Mondo S.J."/>
            <person name="Barry K."/>
            <person name="Sandor L."/>
            <person name="Lee J."/>
            <person name="Lipzen A."/>
            <person name="Pangilinan J."/>
            <person name="LaButti K."/>
            <person name="Hainaut M."/>
            <person name="Henrissat B."/>
            <person name="Grigoriev I.V."/>
            <person name="Spatafora J.W."/>
            <person name="Aime M.C."/>
        </authorList>
    </citation>
    <scope>NUCLEOTIDE SEQUENCE [LARGE SCALE GENOMIC DNA]</scope>
    <source>
        <strain evidence="9 10">MCA 3882</strain>
    </source>
</reference>
<feature type="compositionally biased region" description="Basic and acidic residues" evidence="6">
    <location>
        <begin position="87"/>
        <end position="109"/>
    </location>
</feature>
<evidence type="ECO:0000313" key="10">
    <source>
        <dbReference type="Proteomes" id="UP000245771"/>
    </source>
</evidence>
<name>A0A316V8M0_9BASI</name>
<accession>A0A316V8M0</accession>
<dbReference type="Pfam" id="PF04084">
    <property type="entry name" value="RecA-like_ORC2"/>
    <property type="match status" value="1"/>
</dbReference>
<dbReference type="Proteomes" id="UP000245771">
    <property type="component" value="Unassembled WGS sequence"/>
</dbReference>
<dbReference type="InterPro" id="IPR056773">
    <property type="entry name" value="WHD_ORC2"/>
</dbReference>
<dbReference type="InterPro" id="IPR017956">
    <property type="entry name" value="AT_hook_DNA-bd_motif"/>
</dbReference>
<dbReference type="RefSeq" id="XP_025353133.1">
    <property type="nucleotide sequence ID" value="XM_025502884.1"/>
</dbReference>